<dbReference type="SUPFAM" id="SSF49265">
    <property type="entry name" value="Fibronectin type III"/>
    <property type="match status" value="1"/>
</dbReference>
<dbReference type="PANTHER" id="PTHR24183">
    <property type="entry name" value="FIBRONECTIN TYPE 3 AND ANKYRIN REPEAT DOMAINS PROTEIN 1"/>
    <property type="match status" value="1"/>
</dbReference>
<evidence type="ECO:0000256" key="1">
    <source>
        <dbReference type="PROSITE-ProRule" id="PRU00023"/>
    </source>
</evidence>
<evidence type="ECO:0000259" key="2">
    <source>
        <dbReference type="PROSITE" id="PS50853"/>
    </source>
</evidence>
<feature type="repeat" description="ANK" evidence="1">
    <location>
        <begin position="141"/>
        <end position="173"/>
    </location>
</feature>
<dbReference type="PROSITE" id="PS50297">
    <property type="entry name" value="ANK_REP_REGION"/>
    <property type="match status" value="1"/>
</dbReference>
<sequence>MTTPPLLPTPTLAKIYARTAQASWPVPAQNSPWTRFQLSVTDDLEPRWEIAYEGASASTEVRDLKPETRYRLRLRAAVPGMADGVWGKEAVEVFFVTTDESLNVRLTAQILRAVGINDAVAVDALLSEHAAQISLETRDRYGKTLLMIACQTGTPEIVNKLLRAGASANATTRSGKTPLSLACSTINLATATALLAFDPTTVDSADSGGSTPLMWAVENAGTTQKGVDLVTLLLSHGAAVDREDATRKTALDRLCACTTGGNVAVAALLVQAGARIVRTPSKRNPMSTLMVAAMNGHLDLCVALVDRWRCDPRVVTEHGGTARSFAASAGHVHVATVLEERVKIWSHDELAP</sequence>
<dbReference type="SUPFAM" id="SSF48403">
    <property type="entry name" value="Ankyrin repeat"/>
    <property type="match status" value="1"/>
</dbReference>
<dbReference type="InterPro" id="IPR003961">
    <property type="entry name" value="FN3_dom"/>
</dbReference>
<accession>A0A4P9VZ56</accession>
<evidence type="ECO:0000313" key="4">
    <source>
        <dbReference type="Proteomes" id="UP000269721"/>
    </source>
</evidence>
<dbReference type="Pfam" id="PF12796">
    <property type="entry name" value="Ank_2"/>
    <property type="match status" value="1"/>
</dbReference>
<evidence type="ECO:0000313" key="3">
    <source>
        <dbReference type="EMBL" id="RKO83628.1"/>
    </source>
</evidence>
<dbReference type="SMART" id="SM00248">
    <property type="entry name" value="ANK"/>
    <property type="match status" value="5"/>
</dbReference>
<dbReference type="PROSITE" id="PS50088">
    <property type="entry name" value="ANK_REPEAT"/>
    <property type="match status" value="2"/>
</dbReference>
<dbReference type="InterPro" id="IPR013783">
    <property type="entry name" value="Ig-like_fold"/>
</dbReference>
<dbReference type="CDD" id="cd00063">
    <property type="entry name" value="FN3"/>
    <property type="match status" value="1"/>
</dbReference>
<dbReference type="PANTHER" id="PTHR24183:SF1">
    <property type="entry name" value="FIBRONECTIN TYPE 3 AND ANKYRIN REPEAT DOMAINS PROTEIN 1"/>
    <property type="match status" value="1"/>
</dbReference>
<dbReference type="InterPro" id="IPR002110">
    <property type="entry name" value="Ankyrin_rpt"/>
</dbReference>
<dbReference type="InterPro" id="IPR036116">
    <property type="entry name" value="FN3_sf"/>
</dbReference>
<protein>
    <submittedName>
        <fullName evidence="3">Ankyrin repeat-containing domain protein</fullName>
    </submittedName>
</protein>
<feature type="repeat" description="ANK" evidence="1">
    <location>
        <begin position="208"/>
        <end position="245"/>
    </location>
</feature>
<dbReference type="OrthoDB" id="2155313at2759"/>
<dbReference type="EMBL" id="ML001018">
    <property type="protein sequence ID" value="RKO83628.1"/>
    <property type="molecule type" value="Genomic_DNA"/>
</dbReference>
<dbReference type="GO" id="GO:0042981">
    <property type="term" value="P:regulation of apoptotic process"/>
    <property type="evidence" value="ECO:0007669"/>
    <property type="project" value="TreeGrafter"/>
</dbReference>
<dbReference type="Gene3D" id="1.25.40.20">
    <property type="entry name" value="Ankyrin repeat-containing domain"/>
    <property type="match status" value="2"/>
</dbReference>
<keyword evidence="1" id="KW-0040">ANK repeat</keyword>
<feature type="domain" description="Fibronectin type-III" evidence="2">
    <location>
        <begin position="4"/>
        <end position="101"/>
    </location>
</feature>
<gene>
    <name evidence="3" type="ORF">BDK51DRAFT_20877</name>
</gene>
<organism evidence="3 4">
    <name type="scientific">Blyttiomyces helicus</name>
    <dbReference type="NCBI Taxonomy" id="388810"/>
    <lineage>
        <taxon>Eukaryota</taxon>
        <taxon>Fungi</taxon>
        <taxon>Fungi incertae sedis</taxon>
        <taxon>Chytridiomycota</taxon>
        <taxon>Chytridiomycota incertae sedis</taxon>
        <taxon>Chytridiomycetes</taxon>
        <taxon>Chytridiomycetes incertae sedis</taxon>
        <taxon>Blyttiomyces</taxon>
    </lineage>
</organism>
<dbReference type="AlphaFoldDB" id="A0A4P9VZ56"/>
<dbReference type="Proteomes" id="UP000269721">
    <property type="component" value="Unassembled WGS sequence"/>
</dbReference>
<dbReference type="PROSITE" id="PS50853">
    <property type="entry name" value="FN3"/>
    <property type="match status" value="1"/>
</dbReference>
<proteinExistence type="predicted"/>
<dbReference type="Gene3D" id="2.60.40.10">
    <property type="entry name" value="Immunoglobulins"/>
    <property type="match status" value="1"/>
</dbReference>
<name>A0A4P9VZ56_9FUNG</name>
<dbReference type="InterPro" id="IPR036770">
    <property type="entry name" value="Ankyrin_rpt-contain_sf"/>
</dbReference>
<keyword evidence="4" id="KW-1185">Reference proteome</keyword>
<dbReference type="GO" id="GO:0005634">
    <property type="term" value="C:nucleus"/>
    <property type="evidence" value="ECO:0007669"/>
    <property type="project" value="TreeGrafter"/>
</dbReference>
<reference evidence="4" key="1">
    <citation type="journal article" date="2018" name="Nat. Microbiol.">
        <title>Leveraging single-cell genomics to expand the fungal tree of life.</title>
        <authorList>
            <person name="Ahrendt S.R."/>
            <person name="Quandt C.A."/>
            <person name="Ciobanu D."/>
            <person name="Clum A."/>
            <person name="Salamov A."/>
            <person name="Andreopoulos B."/>
            <person name="Cheng J.F."/>
            <person name="Woyke T."/>
            <person name="Pelin A."/>
            <person name="Henrissat B."/>
            <person name="Reynolds N.K."/>
            <person name="Benny G.L."/>
            <person name="Smith M.E."/>
            <person name="James T.Y."/>
            <person name="Grigoriev I.V."/>
        </authorList>
    </citation>
    <scope>NUCLEOTIDE SEQUENCE [LARGE SCALE GENOMIC DNA]</scope>
</reference>